<keyword evidence="4 11" id="KW-0158">Chromosome</keyword>
<evidence type="ECO:0000256" key="2">
    <source>
        <dbReference type="ARBA" id="ARBA00006379"/>
    </source>
</evidence>
<keyword evidence="10 11" id="KW-0137">Centromere</keyword>
<evidence type="ECO:0000256" key="6">
    <source>
        <dbReference type="ARBA" id="ARBA00022776"/>
    </source>
</evidence>
<organism evidence="15 16">
    <name type="scientific">Lodderomyces beijingensis</name>
    <dbReference type="NCBI Taxonomy" id="1775926"/>
    <lineage>
        <taxon>Eukaryota</taxon>
        <taxon>Fungi</taxon>
        <taxon>Dikarya</taxon>
        <taxon>Ascomycota</taxon>
        <taxon>Saccharomycotina</taxon>
        <taxon>Pichiomycetes</taxon>
        <taxon>Debaryomycetaceae</taxon>
        <taxon>Candida/Lodderomyces clade</taxon>
        <taxon>Lodderomyces</taxon>
    </lineage>
</organism>
<evidence type="ECO:0000256" key="12">
    <source>
        <dbReference type="SAM" id="Coils"/>
    </source>
</evidence>
<proteinExistence type="inferred from homology"/>
<keyword evidence="5 11" id="KW-0132">Cell division</keyword>
<dbReference type="InterPro" id="IPR013255">
    <property type="entry name" value="Spc25_C"/>
</dbReference>
<keyword evidence="9 11" id="KW-0131">Cell cycle</keyword>
<evidence type="ECO:0000256" key="4">
    <source>
        <dbReference type="ARBA" id="ARBA00022454"/>
    </source>
</evidence>
<feature type="coiled-coil region" evidence="12">
    <location>
        <begin position="118"/>
        <end position="145"/>
    </location>
</feature>
<evidence type="ECO:0000256" key="9">
    <source>
        <dbReference type="ARBA" id="ARBA00023306"/>
    </source>
</evidence>
<dbReference type="CDD" id="cd23784">
    <property type="entry name" value="RWD_Spc25"/>
    <property type="match status" value="1"/>
</dbReference>
<evidence type="ECO:0000256" key="3">
    <source>
        <dbReference type="ARBA" id="ARBA00011562"/>
    </source>
</evidence>
<comment type="function">
    <text evidence="1 11">Acts as a component of the essential kinetochore-associated NDC80 complex, which is required for chromosome segregation and spindle checkpoint activity.</text>
</comment>
<keyword evidence="7 11" id="KW-0995">Kinetochore</keyword>
<dbReference type="RefSeq" id="XP_066828615.1">
    <property type="nucleotide sequence ID" value="XM_066971591.1"/>
</dbReference>
<reference evidence="15 16" key="1">
    <citation type="submission" date="2024-03" db="EMBL/GenBank/DDBJ databases">
        <authorList>
            <person name="Brejova B."/>
        </authorList>
    </citation>
    <scope>NUCLEOTIDE SEQUENCE [LARGE SCALE GENOMIC DNA]</scope>
    <source>
        <strain evidence="15 16">CBS 14171</strain>
    </source>
</reference>
<dbReference type="PANTHER" id="PTHR14281:SF0">
    <property type="entry name" value="KINETOCHORE PROTEIN SPC25"/>
    <property type="match status" value="1"/>
</dbReference>
<evidence type="ECO:0000256" key="10">
    <source>
        <dbReference type="ARBA" id="ARBA00023328"/>
    </source>
</evidence>
<keyword evidence="8 12" id="KW-0175">Coiled coil</keyword>
<feature type="compositionally biased region" description="Basic and acidic residues" evidence="13">
    <location>
        <begin position="200"/>
        <end position="217"/>
    </location>
</feature>
<evidence type="ECO:0000313" key="15">
    <source>
        <dbReference type="EMBL" id="CAK9437299.1"/>
    </source>
</evidence>
<dbReference type="PANTHER" id="PTHR14281">
    <property type="entry name" value="KINETOCHORE PROTEIN SPC25-RELATED"/>
    <property type="match status" value="1"/>
</dbReference>
<dbReference type="GeneID" id="92206873"/>
<dbReference type="Proteomes" id="UP001497383">
    <property type="component" value="Chromosome 2"/>
</dbReference>
<evidence type="ECO:0000256" key="5">
    <source>
        <dbReference type="ARBA" id="ARBA00022618"/>
    </source>
</evidence>
<feature type="domain" description="Chromosome segregation protein Spc25 C-terminal" evidence="14">
    <location>
        <begin position="223"/>
        <end position="262"/>
    </location>
</feature>
<feature type="region of interest" description="Disordered" evidence="13">
    <location>
        <begin position="196"/>
        <end position="222"/>
    </location>
</feature>
<gene>
    <name evidence="15" type="ORF">LODBEIA_P16770</name>
</gene>
<accession>A0ABP0ZH09</accession>
<protein>
    <recommendedName>
        <fullName evidence="11">Kinetochore protein SPC25</fullName>
    </recommendedName>
</protein>
<keyword evidence="11" id="KW-0539">Nucleus</keyword>
<evidence type="ECO:0000256" key="8">
    <source>
        <dbReference type="ARBA" id="ARBA00023054"/>
    </source>
</evidence>
<dbReference type="InterPro" id="IPR045143">
    <property type="entry name" value="Spc25"/>
</dbReference>
<evidence type="ECO:0000256" key="13">
    <source>
        <dbReference type="SAM" id="MobiDB-lite"/>
    </source>
</evidence>
<sequence length="268" mass="31043">MMETYTKAYDKFQTQLQNFETLKLEMEEFLSDLDHKLTAKQQLVTKQEQDYKTQVFELSNLQKDLKSQLSSLTSKGVSMSRRQTEEMANLSSLKTKIESLVNEQMQLLKTKAKVDDSVHQLQDQIAQSKLELDQSNDALKDQMRNNGLELSKCELYSGLIFTPVDASRIQFIFTCVDPEDWYREFRVVLNVLTPEEGEEQEKKEDGKEKDAESREEGSAWTTQIKVEQCEPELPQDFIDLELENLHKNGHWGRFLKAVRGKFTEIAAG</sequence>
<evidence type="ECO:0000259" key="14">
    <source>
        <dbReference type="Pfam" id="PF08234"/>
    </source>
</evidence>
<keyword evidence="6 11" id="KW-0498">Mitosis</keyword>
<evidence type="ECO:0000313" key="16">
    <source>
        <dbReference type="Proteomes" id="UP001497383"/>
    </source>
</evidence>
<name>A0ABP0ZH09_9ASCO</name>
<feature type="domain" description="Chromosome segregation protein Spc25 C-terminal" evidence="14">
    <location>
        <begin position="165"/>
        <end position="191"/>
    </location>
</feature>
<dbReference type="Gene3D" id="6.10.250.1950">
    <property type="match status" value="1"/>
</dbReference>
<comment type="subunit">
    <text evidence="3">Component of the NDC80 complex, which consists of NDC80, NUF2, SPC24 and SPC25.</text>
</comment>
<comment type="subcellular location">
    <subcellularLocation>
        <location evidence="11">Nucleus</location>
    </subcellularLocation>
    <subcellularLocation>
        <location evidence="11">Chromosome</location>
        <location evidence="11">Centromere</location>
        <location evidence="11">Kinetochore</location>
    </subcellularLocation>
</comment>
<evidence type="ECO:0000256" key="1">
    <source>
        <dbReference type="ARBA" id="ARBA00002772"/>
    </source>
</evidence>
<evidence type="ECO:0000256" key="7">
    <source>
        <dbReference type="ARBA" id="ARBA00022838"/>
    </source>
</evidence>
<comment type="similarity">
    <text evidence="2 11">Belongs to the SPC25 family.</text>
</comment>
<evidence type="ECO:0000256" key="11">
    <source>
        <dbReference type="RuleBase" id="RU367150"/>
    </source>
</evidence>
<keyword evidence="16" id="KW-1185">Reference proteome</keyword>
<dbReference type="Pfam" id="PF08234">
    <property type="entry name" value="Spindle_Spc25"/>
    <property type="match status" value="2"/>
</dbReference>
<dbReference type="EMBL" id="OZ022406">
    <property type="protein sequence ID" value="CAK9437299.1"/>
    <property type="molecule type" value="Genomic_DNA"/>
</dbReference>